<gene>
    <name evidence="2" type="ORF">SPMU_07650</name>
</gene>
<feature type="coiled-coil region" evidence="1">
    <location>
        <begin position="13"/>
        <end position="47"/>
    </location>
</feature>
<dbReference type="Proteomes" id="UP000197783">
    <property type="component" value="Unassembled WGS sequence"/>
</dbReference>
<accession>A0A245ZRQ6</accession>
<name>A0A245ZRQ6_9SPHN</name>
<reference evidence="2 3" key="1">
    <citation type="submission" date="2017-03" db="EMBL/GenBank/DDBJ databases">
        <title>Genome sequence of Sphingomonas mucosissima DSM 17494.</title>
        <authorList>
            <person name="Poehlein A."/>
            <person name="Wuebbeler J.H."/>
            <person name="Steinbuechel A."/>
            <person name="Daniel R."/>
        </authorList>
    </citation>
    <scope>NUCLEOTIDE SEQUENCE [LARGE SCALE GENOMIC DNA]</scope>
    <source>
        <strain evidence="2 3">DSM 17494</strain>
    </source>
</reference>
<evidence type="ECO:0000313" key="3">
    <source>
        <dbReference type="Proteomes" id="UP000197783"/>
    </source>
</evidence>
<comment type="caution">
    <text evidence="2">The sequence shown here is derived from an EMBL/GenBank/DDBJ whole genome shotgun (WGS) entry which is preliminary data.</text>
</comment>
<keyword evidence="1" id="KW-0175">Coiled coil</keyword>
<dbReference type="AlphaFoldDB" id="A0A245ZRQ6"/>
<keyword evidence="3" id="KW-1185">Reference proteome</keyword>
<evidence type="ECO:0000313" key="2">
    <source>
        <dbReference type="EMBL" id="OWK32435.1"/>
    </source>
</evidence>
<proteinExistence type="predicted"/>
<protein>
    <submittedName>
        <fullName evidence="2">Uncharacterized protein</fullName>
    </submittedName>
</protein>
<sequence length="94" mass="10216">MDAIAVAEAAKLRAANEAQLSAARAQLEQITAEQRAQQDRMARYREAEAAHVAAMSDYAAQLAASRADRERWEADVAACQAGARRRCAVSDGRR</sequence>
<evidence type="ECO:0000256" key="1">
    <source>
        <dbReference type="SAM" id="Coils"/>
    </source>
</evidence>
<organism evidence="2 3">
    <name type="scientific">Sphingomonas mucosissima</name>
    <dbReference type="NCBI Taxonomy" id="370959"/>
    <lineage>
        <taxon>Bacteria</taxon>
        <taxon>Pseudomonadati</taxon>
        <taxon>Pseudomonadota</taxon>
        <taxon>Alphaproteobacteria</taxon>
        <taxon>Sphingomonadales</taxon>
        <taxon>Sphingomonadaceae</taxon>
        <taxon>Sphingomonas</taxon>
    </lineage>
</organism>
<dbReference type="EMBL" id="NBBJ01000001">
    <property type="protein sequence ID" value="OWK32435.1"/>
    <property type="molecule type" value="Genomic_DNA"/>
</dbReference>